<dbReference type="EMBL" id="KQ977279">
    <property type="protein sequence ID" value="KYN04037.1"/>
    <property type="molecule type" value="Genomic_DNA"/>
</dbReference>
<keyword evidence="1" id="KW-0812">Transmembrane</keyword>
<keyword evidence="3" id="KW-1185">Reference proteome</keyword>
<feature type="transmembrane region" description="Helical" evidence="1">
    <location>
        <begin position="21"/>
        <end position="44"/>
    </location>
</feature>
<name>A0A195CU35_9HYME</name>
<evidence type="ECO:0000256" key="1">
    <source>
        <dbReference type="SAM" id="Phobius"/>
    </source>
</evidence>
<gene>
    <name evidence="2" type="ORF">ALC62_04801</name>
</gene>
<sequence length="240" mass="26275">VTYPMRASYKNSIQRRLGVLGLGRFLLAPCLTHFFFVASLGLSFSNQIARTAARVVPFSDKTSHLALSMNGRMSRVGIETATRSHEPPSYDASCAHETRVYARVRAPAPAFARSRVRVNRVTTVVYSSTRLFEQPISAVSGHDGSPVNTRASTSSGLMVTEHSATATAATNTRQLVPHRSTGTAVGQTGSTCNTRIPDTVRIPDSRAAVPTRRQQQYRARTEMACRGETRRAASVYKRFL</sequence>
<keyword evidence="1" id="KW-0472">Membrane</keyword>
<keyword evidence="1" id="KW-1133">Transmembrane helix</keyword>
<reference evidence="2 3" key="1">
    <citation type="submission" date="2016-03" db="EMBL/GenBank/DDBJ databases">
        <title>Cyphomyrmex costatus WGS genome.</title>
        <authorList>
            <person name="Nygaard S."/>
            <person name="Hu H."/>
            <person name="Boomsma J."/>
            <person name="Zhang G."/>
        </authorList>
    </citation>
    <scope>NUCLEOTIDE SEQUENCE [LARGE SCALE GENOMIC DNA]</scope>
    <source>
        <strain evidence="2">MS0001</strain>
        <tissue evidence="2">Whole body</tissue>
    </source>
</reference>
<evidence type="ECO:0000313" key="3">
    <source>
        <dbReference type="Proteomes" id="UP000078542"/>
    </source>
</evidence>
<feature type="non-terminal residue" evidence="2">
    <location>
        <position position="1"/>
    </location>
</feature>
<organism evidence="2 3">
    <name type="scientific">Cyphomyrmex costatus</name>
    <dbReference type="NCBI Taxonomy" id="456900"/>
    <lineage>
        <taxon>Eukaryota</taxon>
        <taxon>Metazoa</taxon>
        <taxon>Ecdysozoa</taxon>
        <taxon>Arthropoda</taxon>
        <taxon>Hexapoda</taxon>
        <taxon>Insecta</taxon>
        <taxon>Pterygota</taxon>
        <taxon>Neoptera</taxon>
        <taxon>Endopterygota</taxon>
        <taxon>Hymenoptera</taxon>
        <taxon>Apocrita</taxon>
        <taxon>Aculeata</taxon>
        <taxon>Formicoidea</taxon>
        <taxon>Formicidae</taxon>
        <taxon>Myrmicinae</taxon>
        <taxon>Cyphomyrmex</taxon>
    </lineage>
</organism>
<protein>
    <submittedName>
        <fullName evidence="2">Uncharacterized protein</fullName>
    </submittedName>
</protein>
<dbReference type="Proteomes" id="UP000078542">
    <property type="component" value="Unassembled WGS sequence"/>
</dbReference>
<proteinExistence type="predicted"/>
<dbReference type="AlphaFoldDB" id="A0A195CU35"/>
<evidence type="ECO:0000313" key="2">
    <source>
        <dbReference type="EMBL" id="KYN04037.1"/>
    </source>
</evidence>
<accession>A0A195CU35</accession>